<evidence type="ECO:0000313" key="4">
    <source>
        <dbReference type="Proteomes" id="UP000271098"/>
    </source>
</evidence>
<protein>
    <submittedName>
        <fullName evidence="5">Spb1_C domain-containing protein</fullName>
    </submittedName>
</protein>
<evidence type="ECO:0000313" key="3">
    <source>
        <dbReference type="EMBL" id="VDK55894.1"/>
    </source>
</evidence>
<dbReference type="GO" id="GO:0008168">
    <property type="term" value="F:methyltransferase activity"/>
    <property type="evidence" value="ECO:0007669"/>
    <property type="project" value="InterPro"/>
</dbReference>
<feature type="compositionally biased region" description="Basic and acidic residues" evidence="1">
    <location>
        <begin position="64"/>
        <end position="82"/>
    </location>
</feature>
<feature type="compositionally biased region" description="Basic residues" evidence="1">
    <location>
        <begin position="83"/>
        <end position="98"/>
    </location>
</feature>
<proteinExistence type="predicted"/>
<evidence type="ECO:0000259" key="2">
    <source>
        <dbReference type="Pfam" id="PF07780"/>
    </source>
</evidence>
<keyword evidence="4" id="KW-1185">Reference proteome</keyword>
<dbReference type="Proteomes" id="UP000271098">
    <property type="component" value="Unassembled WGS sequence"/>
</dbReference>
<evidence type="ECO:0000313" key="5">
    <source>
        <dbReference type="WBParaSite" id="GPUH_0000674701-mRNA-1"/>
    </source>
</evidence>
<organism evidence="5">
    <name type="scientific">Gongylonema pulchrum</name>
    <dbReference type="NCBI Taxonomy" id="637853"/>
    <lineage>
        <taxon>Eukaryota</taxon>
        <taxon>Metazoa</taxon>
        <taxon>Ecdysozoa</taxon>
        <taxon>Nematoda</taxon>
        <taxon>Chromadorea</taxon>
        <taxon>Rhabditida</taxon>
        <taxon>Spirurina</taxon>
        <taxon>Spiruromorpha</taxon>
        <taxon>Spiruroidea</taxon>
        <taxon>Gongylonematidae</taxon>
        <taxon>Gongylonema</taxon>
    </lineage>
</organism>
<dbReference type="EMBL" id="UYRT01016313">
    <property type="protein sequence ID" value="VDK55894.1"/>
    <property type="molecule type" value="Genomic_DNA"/>
</dbReference>
<dbReference type="OrthoDB" id="2449035at2759"/>
<feature type="region of interest" description="Disordered" evidence="1">
    <location>
        <begin position="49"/>
        <end position="98"/>
    </location>
</feature>
<dbReference type="GO" id="GO:0005634">
    <property type="term" value="C:nucleus"/>
    <property type="evidence" value="ECO:0007669"/>
    <property type="project" value="InterPro"/>
</dbReference>
<evidence type="ECO:0000256" key="1">
    <source>
        <dbReference type="SAM" id="MobiDB-lite"/>
    </source>
</evidence>
<dbReference type="InterPro" id="IPR012920">
    <property type="entry name" value="rRNA_MeTfrase_SPB1-like_C"/>
</dbReference>
<accession>A0A183DDE7</accession>
<dbReference type="Pfam" id="PF07780">
    <property type="entry name" value="Spb1_C"/>
    <property type="match status" value="1"/>
</dbReference>
<reference evidence="3 4" key="2">
    <citation type="submission" date="2018-11" db="EMBL/GenBank/DDBJ databases">
        <authorList>
            <consortium name="Pathogen Informatics"/>
        </authorList>
    </citation>
    <scope>NUCLEOTIDE SEQUENCE [LARGE SCALE GENOMIC DNA]</scope>
</reference>
<feature type="domain" description="Ribosomal RNA methyltransferase SPB1-like C-terminal" evidence="2">
    <location>
        <begin position="2"/>
        <end position="79"/>
    </location>
</feature>
<dbReference type="GO" id="GO:0006364">
    <property type="term" value="P:rRNA processing"/>
    <property type="evidence" value="ECO:0007669"/>
    <property type="project" value="InterPro"/>
</dbReference>
<dbReference type="WBParaSite" id="GPUH_0000674701-mRNA-1">
    <property type="protein sequence ID" value="GPUH_0000674701-mRNA-1"/>
    <property type="gene ID" value="GPUH_0000674701"/>
</dbReference>
<reference evidence="5" key="1">
    <citation type="submission" date="2016-06" db="UniProtKB">
        <authorList>
            <consortium name="WormBaseParasite"/>
        </authorList>
    </citation>
    <scope>IDENTIFICATION</scope>
</reference>
<gene>
    <name evidence="3" type="ORF">GPUH_LOCUS6738</name>
</gene>
<dbReference type="AlphaFoldDB" id="A0A183DDE7"/>
<sequence length="98" mass="11212">MAKKRAEGILASENMEQAEKIREVKKLYRKATAAASTKKKVTYAVMTKGKRGTLARPKGPYKVVDARLKKDNRRQKQMERKKGPGARRRGGRRKQRSN</sequence>
<name>A0A183DDE7_9BILA</name>